<evidence type="ECO:0000256" key="1">
    <source>
        <dbReference type="SAM" id="Phobius"/>
    </source>
</evidence>
<evidence type="ECO:0000313" key="2">
    <source>
        <dbReference type="EMBL" id="MPM55815.1"/>
    </source>
</evidence>
<dbReference type="Pfam" id="PF05552">
    <property type="entry name" value="MS_channel_1st_1"/>
    <property type="match status" value="1"/>
</dbReference>
<feature type="transmembrane region" description="Helical" evidence="1">
    <location>
        <begin position="74"/>
        <end position="101"/>
    </location>
</feature>
<keyword evidence="1" id="KW-0472">Membrane</keyword>
<organism evidence="2">
    <name type="scientific">bioreactor metagenome</name>
    <dbReference type="NCBI Taxonomy" id="1076179"/>
    <lineage>
        <taxon>unclassified sequences</taxon>
        <taxon>metagenomes</taxon>
        <taxon>ecological metagenomes</taxon>
    </lineage>
</organism>
<keyword evidence="1" id="KW-1133">Transmembrane helix</keyword>
<dbReference type="EMBL" id="VSSQ01015449">
    <property type="protein sequence ID" value="MPM55815.1"/>
    <property type="molecule type" value="Genomic_DNA"/>
</dbReference>
<name>A0A645ARB5_9ZZZZ</name>
<reference evidence="2" key="1">
    <citation type="submission" date="2019-08" db="EMBL/GenBank/DDBJ databases">
        <authorList>
            <person name="Kucharzyk K."/>
            <person name="Murdoch R.W."/>
            <person name="Higgins S."/>
            <person name="Loffler F."/>
        </authorList>
    </citation>
    <scope>NUCLEOTIDE SEQUENCE</scope>
</reference>
<comment type="caution">
    <text evidence="2">The sequence shown here is derived from an EMBL/GenBank/DDBJ whole genome shotgun (WGS) entry which is preliminary data.</text>
</comment>
<feature type="transmembrane region" description="Helical" evidence="1">
    <location>
        <begin position="107"/>
        <end position="128"/>
    </location>
</feature>
<protein>
    <submittedName>
        <fullName evidence="2">Uncharacterized protein</fullName>
    </submittedName>
</protein>
<keyword evidence="1" id="KW-0812">Transmembrane</keyword>
<gene>
    <name evidence="2" type="ORF">SDC9_102612</name>
</gene>
<proteinExistence type="predicted"/>
<dbReference type="Gene3D" id="1.10.287.1260">
    <property type="match status" value="1"/>
</dbReference>
<feature type="transmembrane region" description="Helical" evidence="1">
    <location>
        <begin position="149"/>
        <end position="170"/>
    </location>
</feature>
<accession>A0A645ARB5</accession>
<dbReference type="AlphaFoldDB" id="A0A645ARB5"/>
<dbReference type="InterPro" id="IPR008910">
    <property type="entry name" value="MSC_TM_helix"/>
</dbReference>
<sequence length="219" mass="24734">MNQFFLNILNLTNSTQVDLIRAIILLLAGILVAFWVKRICLEFLKNIHFDSAISRVGLSGTVKKFEPNINVGRLIAIIVQLFFIALFAMFFCEATSLLALSNLLTKIILYYPNIFTSIIIFIISIYTIDFIQKIVVGTKTSKEITYSRFLAKIIDWSIRVLTFLAILFQLQIVPQLIIIIFISFALAISLAIGISVGLAGKKPMAKLLKEFQDSISKFF</sequence>
<feature type="transmembrane region" description="Helical" evidence="1">
    <location>
        <begin position="19"/>
        <end position="36"/>
    </location>
</feature>
<feature type="transmembrane region" description="Helical" evidence="1">
    <location>
        <begin position="176"/>
        <end position="199"/>
    </location>
</feature>